<dbReference type="RefSeq" id="WP_189362819.1">
    <property type="nucleotide sequence ID" value="NZ_BMWZ01000014.1"/>
</dbReference>
<proteinExistence type="predicted"/>
<evidence type="ECO:0000313" key="2">
    <source>
        <dbReference type="Proteomes" id="UP000636004"/>
    </source>
</evidence>
<dbReference type="Proteomes" id="UP000636004">
    <property type="component" value="Unassembled WGS sequence"/>
</dbReference>
<gene>
    <name evidence="1" type="ORF">GCM10007028_35820</name>
</gene>
<reference evidence="1" key="1">
    <citation type="journal article" date="2014" name="Int. J. Syst. Evol. Microbiol.">
        <title>Complete genome sequence of Corynebacterium casei LMG S-19264T (=DSM 44701T), isolated from a smear-ripened cheese.</title>
        <authorList>
            <consortium name="US DOE Joint Genome Institute (JGI-PGF)"/>
            <person name="Walter F."/>
            <person name="Albersmeier A."/>
            <person name="Kalinowski J."/>
            <person name="Ruckert C."/>
        </authorList>
    </citation>
    <scope>NUCLEOTIDE SEQUENCE</scope>
    <source>
        <strain evidence="1">KCTC 12710</strain>
    </source>
</reference>
<dbReference type="AlphaFoldDB" id="A0A918VG95"/>
<name>A0A918VG95_9FLAO</name>
<organism evidence="1 2">
    <name type="scientific">Algibacter mikhailovii</name>
    <dbReference type="NCBI Taxonomy" id="425498"/>
    <lineage>
        <taxon>Bacteria</taxon>
        <taxon>Pseudomonadati</taxon>
        <taxon>Bacteroidota</taxon>
        <taxon>Flavobacteriia</taxon>
        <taxon>Flavobacteriales</taxon>
        <taxon>Flavobacteriaceae</taxon>
        <taxon>Algibacter</taxon>
    </lineage>
</organism>
<sequence>MNKPRKIELNLGNPKNGWLPIELKSTDFELEFNASNIPENPTDKLCESLILTMNGIETEICWNLEPECYFFELKQSGKNINLNISNSSGITKNRNLIYEMTGDFESVILPMYRSLKKFSTLEFDNADWIKIDQIKLNKLTELVTERKNYLQQSI</sequence>
<keyword evidence="2" id="KW-1185">Reference proteome</keyword>
<protein>
    <submittedName>
        <fullName evidence="1">Uncharacterized protein</fullName>
    </submittedName>
</protein>
<accession>A0A918VG95</accession>
<reference evidence="1" key="2">
    <citation type="submission" date="2020-09" db="EMBL/GenBank/DDBJ databases">
        <authorList>
            <person name="Sun Q."/>
            <person name="Kim S."/>
        </authorList>
    </citation>
    <scope>NUCLEOTIDE SEQUENCE</scope>
    <source>
        <strain evidence="1">KCTC 12710</strain>
    </source>
</reference>
<comment type="caution">
    <text evidence="1">The sequence shown here is derived from an EMBL/GenBank/DDBJ whole genome shotgun (WGS) entry which is preliminary data.</text>
</comment>
<evidence type="ECO:0000313" key="1">
    <source>
        <dbReference type="EMBL" id="GGZ94326.1"/>
    </source>
</evidence>
<dbReference type="EMBL" id="BMWZ01000014">
    <property type="protein sequence ID" value="GGZ94326.1"/>
    <property type="molecule type" value="Genomic_DNA"/>
</dbReference>